<dbReference type="SUPFAM" id="SSF52096">
    <property type="entry name" value="ClpP/crotonase"/>
    <property type="match status" value="1"/>
</dbReference>
<dbReference type="Gene3D" id="3.90.226.10">
    <property type="entry name" value="2-enoyl-CoA Hydratase, Chain A, domain 1"/>
    <property type="match status" value="1"/>
</dbReference>
<dbReference type="InterPro" id="IPR029045">
    <property type="entry name" value="ClpP/crotonase-like_dom_sf"/>
</dbReference>
<dbReference type="Pfam" id="PF03572">
    <property type="entry name" value="Peptidase_S41"/>
    <property type="match status" value="1"/>
</dbReference>
<dbReference type="InterPro" id="IPR005151">
    <property type="entry name" value="Tail-specific_protease"/>
</dbReference>
<dbReference type="GO" id="GO:0030288">
    <property type="term" value="C:outer membrane-bounded periplasmic space"/>
    <property type="evidence" value="ECO:0007669"/>
    <property type="project" value="TreeGrafter"/>
</dbReference>
<feature type="domain" description="Tail specific protease" evidence="1">
    <location>
        <begin position="10"/>
        <end position="100"/>
    </location>
</feature>
<evidence type="ECO:0000259" key="1">
    <source>
        <dbReference type="Pfam" id="PF03572"/>
    </source>
</evidence>
<dbReference type="GO" id="GO:0007165">
    <property type="term" value="P:signal transduction"/>
    <property type="evidence" value="ECO:0007669"/>
    <property type="project" value="TreeGrafter"/>
</dbReference>
<dbReference type="AlphaFoldDB" id="A0A645H8Z0"/>
<dbReference type="GO" id="GO:0006508">
    <property type="term" value="P:proteolysis"/>
    <property type="evidence" value="ECO:0007669"/>
    <property type="project" value="InterPro"/>
</dbReference>
<protein>
    <recommendedName>
        <fullName evidence="1">Tail specific protease domain-containing protein</fullName>
    </recommendedName>
</protein>
<proteinExistence type="predicted"/>
<reference evidence="2" key="1">
    <citation type="submission" date="2019-08" db="EMBL/GenBank/DDBJ databases">
        <authorList>
            <person name="Kucharzyk K."/>
            <person name="Murdoch R.W."/>
            <person name="Higgins S."/>
            <person name="Loffler F."/>
        </authorList>
    </citation>
    <scope>NUCLEOTIDE SEQUENCE</scope>
</reference>
<comment type="caution">
    <text evidence="2">The sequence shown here is derived from an EMBL/GenBank/DDBJ whole genome shotgun (WGS) entry which is preliminary data.</text>
</comment>
<evidence type="ECO:0000313" key="2">
    <source>
        <dbReference type="EMBL" id="MPN32243.1"/>
    </source>
</evidence>
<dbReference type="EMBL" id="VSSQ01084143">
    <property type="protein sequence ID" value="MPN32243.1"/>
    <property type="molecule type" value="Genomic_DNA"/>
</dbReference>
<gene>
    <name evidence="2" type="ORF">SDC9_179719</name>
</gene>
<dbReference type="GO" id="GO:0004175">
    <property type="term" value="F:endopeptidase activity"/>
    <property type="evidence" value="ECO:0007669"/>
    <property type="project" value="TreeGrafter"/>
</dbReference>
<dbReference type="PANTHER" id="PTHR32060:SF30">
    <property type="entry name" value="CARBOXY-TERMINAL PROCESSING PROTEASE CTPA"/>
    <property type="match status" value="1"/>
</dbReference>
<organism evidence="2">
    <name type="scientific">bioreactor metagenome</name>
    <dbReference type="NCBI Taxonomy" id="1076179"/>
    <lineage>
        <taxon>unclassified sequences</taxon>
        <taxon>metagenomes</taxon>
        <taxon>ecological metagenomes</taxon>
    </lineage>
</organism>
<accession>A0A645H8Z0</accession>
<name>A0A645H8Z0_9ZZZZ</name>
<dbReference type="GO" id="GO:0008236">
    <property type="term" value="F:serine-type peptidase activity"/>
    <property type="evidence" value="ECO:0007669"/>
    <property type="project" value="InterPro"/>
</dbReference>
<sequence>MRTYKKDGTEDGRDSDANEIKLPMAVITNSSSASASELFTAALKDYKKARSFGTTTYGKGTVQSVYKLPDLSALIISSQLYCPPFSENFEGKGVTPDETVELSDEKLSRFYFLNEDEDDQLVAARNYLETAIAKK</sequence>
<dbReference type="PANTHER" id="PTHR32060">
    <property type="entry name" value="TAIL-SPECIFIC PROTEASE"/>
    <property type="match status" value="1"/>
</dbReference>